<dbReference type="InParanoid" id="A0A803JQL4"/>
<proteinExistence type="predicted"/>
<reference evidence="2" key="2">
    <citation type="submission" date="2021-03" db="UniProtKB">
        <authorList>
            <consortium name="Ensembl"/>
        </authorList>
    </citation>
    <scope>IDENTIFICATION</scope>
</reference>
<organism evidence="2">
    <name type="scientific">Xenopus tropicalis</name>
    <name type="common">Western clawed frog</name>
    <name type="synonym">Silurana tropicalis</name>
    <dbReference type="NCBI Taxonomy" id="8364"/>
    <lineage>
        <taxon>Eukaryota</taxon>
        <taxon>Metazoa</taxon>
        <taxon>Chordata</taxon>
        <taxon>Craniata</taxon>
        <taxon>Vertebrata</taxon>
        <taxon>Euteleostomi</taxon>
        <taxon>Amphibia</taxon>
        <taxon>Batrachia</taxon>
        <taxon>Anura</taxon>
        <taxon>Pipoidea</taxon>
        <taxon>Pipidae</taxon>
        <taxon>Xenopodinae</taxon>
        <taxon>Xenopus</taxon>
        <taxon>Silurana</taxon>
    </lineage>
</organism>
<keyword evidence="1" id="KW-0812">Transmembrane</keyword>
<protein>
    <submittedName>
        <fullName evidence="2">Uncharacterized protein</fullName>
    </submittedName>
</protein>
<sequence>MLTRLQKMTSSHLITSPQDVRTDRMPRMTRRMTREKLKNQQLPVMNRISTKYALWCSLLTFLLLFIPLWILLNCVCYPSQNSPLGSLCYNAMRNNSNNTEHVRKRSLSTMLSSTFMVHDGTDNFSPANIMQWGWRNATIARQQDNFTCPANQPCIVLNMTTSSSILKSHNHIGYLAIPVQRYCNFSIISNATAFQSTLLMPSQEYDKPFLVNVYHDPNSFNWTQNTNYSLPAGYTLLFTNGTPITNRTWFMIGIVCIISTSPTAHNYSLIPTPDTCVNVTTINKAVKVIFKITTPPIPVCSTSKSRHKRAWYDTLLGGAGTAMGVLNGVDMEVLRNKLSTAASHLKTAFHVTAQWAPTVVQSQLMQLKLDQEFVKYLGDNTFAVLNLTAGSVSWTLCGLRYVWLSQQRSELENMLLLPKYSKLAKLFSWNSRDWVHLDKINTFCQEIHNGSISFFTCYLSITLYKADNVSLACKFTVLPFPHYNGLTSNLTWWVPTFLGNYVFPKTNRTFTLEHCISTNNGLACRHSSPVYEPCLLHKDLNICHWDVYPADYSIMLEIGPQYVCFATNFPAGIHAVDSSLPFSGCLTNVTLLHWYNYTYYFSPIPTVHRSFVYFPPTLPVGEYQIPNAVYQSLIIHNTNMIAAYRKHDTQLHDTAIKTVATKNKLLSLG</sequence>
<dbReference type="Ensembl" id="ENSXETT00000111764">
    <property type="protein sequence ID" value="ENSXETP00000110276"/>
    <property type="gene ID" value="ENSXETG00000048499"/>
</dbReference>
<evidence type="ECO:0000313" key="2">
    <source>
        <dbReference type="Ensembl" id="ENSXETP00000110276"/>
    </source>
</evidence>
<keyword evidence="1" id="KW-1133">Transmembrane helix</keyword>
<accession>A0A803JQL4</accession>
<reference evidence="2" key="1">
    <citation type="journal article" date="2010" name="Science">
        <title>The genome of the Western clawed frog Xenopus tropicalis.</title>
        <authorList>
            <person name="Hellsten U."/>
            <person name="Harland R.M."/>
            <person name="Gilchrist M.J."/>
            <person name="Hendrix D."/>
            <person name="Jurka J."/>
            <person name="Kapitonov V."/>
            <person name="Ovcharenko I."/>
            <person name="Putnam N.H."/>
            <person name="Shu S."/>
            <person name="Taher L."/>
            <person name="Blitz I.L."/>
            <person name="Blumberg B."/>
            <person name="Dichmann D.S."/>
            <person name="Dubchak I."/>
            <person name="Amaya E."/>
            <person name="Detter J.C."/>
            <person name="Fletcher R."/>
            <person name="Gerhard D.S."/>
            <person name="Goodstein D."/>
            <person name="Graves T."/>
            <person name="Grigoriev I.V."/>
            <person name="Grimwood J."/>
            <person name="Kawashima T."/>
            <person name="Lindquist E."/>
            <person name="Lucas S.M."/>
            <person name="Mead P.E."/>
            <person name="Mitros T."/>
            <person name="Ogino H."/>
            <person name="Ohta Y."/>
            <person name="Poliakov A.V."/>
            <person name="Pollet N."/>
            <person name="Robert J."/>
            <person name="Salamov A."/>
            <person name="Sater A.K."/>
            <person name="Schmutz J."/>
            <person name="Terry A."/>
            <person name="Vize P.D."/>
            <person name="Warren W.C."/>
            <person name="Wells D."/>
            <person name="Wills A."/>
            <person name="Wilson R.K."/>
            <person name="Zimmerman L.B."/>
            <person name="Zorn A.M."/>
            <person name="Grainger R."/>
            <person name="Grammer T."/>
            <person name="Khokha M.K."/>
            <person name="Richardson P.M."/>
            <person name="Rokhsar D.S."/>
        </authorList>
    </citation>
    <scope>NUCLEOTIDE SEQUENCE [LARGE SCALE GENOMIC DNA]</scope>
    <source>
        <strain evidence="2">Nigerian</strain>
    </source>
</reference>
<keyword evidence="1" id="KW-0472">Membrane</keyword>
<dbReference type="AlphaFoldDB" id="A0A803JQL4"/>
<evidence type="ECO:0000256" key="1">
    <source>
        <dbReference type="SAM" id="Phobius"/>
    </source>
</evidence>
<feature type="transmembrane region" description="Helical" evidence="1">
    <location>
        <begin position="52"/>
        <end position="72"/>
    </location>
</feature>
<name>A0A803JQL4_XENTR</name>
<dbReference type="GeneTree" id="ENSGT01020000230661"/>